<gene>
    <name evidence="3 4" type="primary">Gm5799</name>
</gene>
<dbReference type="Gene3D" id="3.30.200.20">
    <property type="entry name" value="Phosphorylase Kinase, domain 1"/>
    <property type="match status" value="1"/>
</dbReference>
<evidence type="ECO:0000313" key="4">
    <source>
        <dbReference type="MGI" id="MGI:3646715"/>
    </source>
</evidence>
<dbReference type="SMR" id="A0AA74KSN8"/>
<reference evidence="3 5" key="2">
    <citation type="journal article" date="2011" name="PLoS Biol.">
        <title>Modernizing reference genome assemblies.</title>
        <authorList>
            <person name="Church D.M."/>
            <person name="Schneider V.A."/>
            <person name="Graves T."/>
            <person name="Auger K."/>
            <person name="Cunningham F."/>
            <person name="Bouk N."/>
            <person name="Chen H.C."/>
            <person name="Agarwala R."/>
            <person name="McLaren W.M."/>
            <person name="Ritchie G.R."/>
            <person name="Albracht D."/>
            <person name="Kremitzki M."/>
            <person name="Rock S."/>
            <person name="Kotkiewicz H."/>
            <person name="Kremitzki C."/>
            <person name="Wollam A."/>
            <person name="Trani L."/>
            <person name="Fulton L."/>
            <person name="Fulton R."/>
            <person name="Matthews L."/>
            <person name="Whitehead S."/>
            <person name="Chow W."/>
            <person name="Torrance J."/>
            <person name="Dunn M."/>
            <person name="Harden G."/>
            <person name="Threadgold G."/>
            <person name="Wood J."/>
            <person name="Collins J."/>
            <person name="Heath P."/>
            <person name="Griffiths G."/>
            <person name="Pelan S."/>
            <person name="Grafham D."/>
            <person name="Eichler E.E."/>
            <person name="Weinstock G."/>
            <person name="Mardis E.R."/>
            <person name="Wilson R.K."/>
            <person name="Howe K."/>
            <person name="Flicek P."/>
            <person name="Hubbard T."/>
        </authorList>
    </citation>
    <scope>NUCLEOTIDE SEQUENCE [LARGE SCALE GENOMIC DNA]</scope>
    <source>
        <strain evidence="3 5">C57BL/6J</strain>
    </source>
</reference>
<name>A0AA74KSN8_MOUSE</name>
<dbReference type="GeneTree" id="ENSGT00940000153178"/>
<dbReference type="PANTHER" id="PTHR21558:SF12">
    <property type="entry name" value="2610042L04RIK PROTEIN-RELATED"/>
    <property type="match status" value="1"/>
</dbReference>
<reference evidence="3" key="4">
    <citation type="submission" date="2025-09" db="UniProtKB">
        <authorList>
            <consortium name="Ensembl"/>
        </authorList>
    </citation>
    <scope>IDENTIFICATION</scope>
    <source>
        <strain evidence="3">C57BL/6J</strain>
    </source>
</reference>
<organism evidence="3 5">
    <name type="scientific">Mus musculus</name>
    <name type="common">Mouse</name>
    <dbReference type="NCBI Taxonomy" id="10090"/>
    <lineage>
        <taxon>Eukaryota</taxon>
        <taxon>Metazoa</taxon>
        <taxon>Chordata</taxon>
        <taxon>Craniata</taxon>
        <taxon>Vertebrata</taxon>
        <taxon>Euteleostomi</taxon>
        <taxon>Mammalia</taxon>
        <taxon>Eutheria</taxon>
        <taxon>Euarchontoglires</taxon>
        <taxon>Glires</taxon>
        <taxon>Rodentia</taxon>
        <taxon>Myomorpha</taxon>
        <taxon>Muroidea</taxon>
        <taxon>Muridae</taxon>
        <taxon>Murinae</taxon>
        <taxon>Mus</taxon>
        <taxon>Mus</taxon>
    </lineage>
</organism>
<feature type="domain" description="Disks large homolog 5 N-terminal" evidence="2">
    <location>
        <begin position="106"/>
        <end position="185"/>
    </location>
</feature>
<reference evidence="3 5" key="1">
    <citation type="journal article" date="2009" name="PLoS Biol.">
        <title>Lineage-specific biology revealed by a finished genome assembly of the mouse.</title>
        <authorList>
            <consortium name="Mouse Genome Sequencing Consortium"/>
            <person name="Church D.M."/>
            <person name="Goodstadt L."/>
            <person name="Hillier L.W."/>
            <person name="Zody M.C."/>
            <person name="Goldstein S."/>
            <person name="She X."/>
            <person name="Bult C.J."/>
            <person name="Agarwala R."/>
            <person name="Cherry J.L."/>
            <person name="DiCuccio M."/>
            <person name="Hlavina W."/>
            <person name="Kapustin Y."/>
            <person name="Meric P."/>
            <person name="Maglott D."/>
            <person name="Birtle Z."/>
            <person name="Marques A.C."/>
            <person name="Graves T."/>
            <person name="Zhou S."/>
            <person name="Teague B."/>
            <person name="Potamousis K."/>
            <person name="Churas C."/>
            <person name="Place M."/>
            <person name="Herschleb J."/>
            <person name="Runnheim R."/>
            <person name="Forrest D."/>
            <person name="Amos-Landgraf J."/>
            <person name="Schwartz D.C."/>
            <person name="Cheng Z."/>
            <person name="Lindblad-Toh K."/>
            <person name="Eichler E.E."/>
            <person name="Ponting C.P."/>
        </authorList>
    </citation>
    <scope>NUCLEOTIDE SEQUENCE [LARGE SCALE GENOMIC DNA]</scope>
    <source>
        <strain evidence="3 5">C57BL/6J</strain>
    </source>
</reference>
<protein>
    <submittedName>
        <fullName evidence="3">Predicted gene 5799</fullName>
    </submittedName>
</protein>
<sequence>MSAWQRLEKAPAYRKVFKACNLKNGSPFLTLKHFGVQTTEEGMLLSTIQEVAVLRHLENSSTRSWLFHRENGDQGETRPRQKESAIPSCKNRRMKSFWGRHMSAGKTSSQNCNITNHMKNRNKLEDMKFYIRKINAERLELFRILDIDMNTDLNYRMNIEFTIIKSQHEKTMLDMEKITQSINDTIEKYKEFIEDKDSYSFMHTYLLKECNQLKEKVRMLLNENRKLLVEQADQEASYGEENRFCDESSKNIHPKY</sequence>
<dbReference type="Ensembl" id="ENSMUST00000249493.1">
    <property type="protein sequence ID" value="ENSMUSP00000159774.1"/>
    <property type="gene ID" value="ENSMUSG00000091477.3"/>
</dbReference>
<proteinExistence type="predicted"/>
<dbReference type="InterPro" id="IPR006907">
    <property type="entry name" value="DLG5_N"/>
</dbReference>
<evidence type="ECO:0000256" key="1">
    <source>
        <dbReference type="SAM" id="MobiDB-lite"/>
    </source>
</evidence>
<dbReference type="PANTHER" id="PTHR21558">
    <property type="entry name" value="SPEER/SPETEX"/>
    <property type="match status" value="1"/>
</dbReference>
<reference evidence="3" key="3">
    <citation type="submission" date="2025-08" db="UniProtKB">
        <authorList>
            <consortium name="Ensembl"/>
        </authorList>
    </citation>
    <scope>IDENTIFICATION</scope>
    <source>
        <strain evidence="3">C57BL/6J</strain>
    </source>
</reference>
<dbReference type="MGI" id="MGI:3646715">
    <property type="gene designation" value="Gm5799"/>
</dbReference>
<evidence type="ECO:0000313" key="3">
    <source>
        <dbReference type="Ensembl" id="ENSMUSP00000159774.1"/>
    </source>
</evidence>
<dbReference type="Pfam" id="PF04822">
    <property type="entry name" value="Takusan"/>
    <property type="match status" value="1"/>
</dbReference>
<evidence type="ECO:0000259" key="2">
    <source>
        <dbReference type="Pfam" id="PF04822"/>
    </source>
</evidence>
<dbReference type="Proteomes" id="UP000000589">
    <property type="component" value="Chromosome 14"/>
</dbReference>
<keyword evidence="5" id="KW-1185">Reference proteome</keyword>
<feature type="compositionally biased region" description="Basic and acidic residues" evidence="1">
    <location>
        <begin position="68"/>
        <end position="83"/>
    </location>
</feature>
<accession>A0AA74KSN8</accession>
<dbReference type="AlphaFoldDB" id="A0AA74KSN8"/>
<feature type="region of interest" description="Disordered" evidence="1">
    <location>
        <begin position="68"/>
        <end position="87"/>
    </location>
</feature>
<dbReference type="AGR" id="MGI:3646715"/>
<evidence type="ECO:0000313" key="5">
    <source>
        <dbReference type="Proteomes" id="UP000000589"/>
    </source>
</evidence>